<feature type="transmembrane region" description="Helical" evidence="1">
    <location>
        <begin position="316"/>
        <end position="334"/>
    </location>
</feature>
<sequence length="575" mass="66547">MTSSSYKDDVEHSRANRYSSLYHDWFMIGVGCFTYFLVGLSLTLVYVLCELDYFMLSGLFRIQRFFSDDAYYFSKQLTLMYGVIGFTLTLLIGPIGKVACILWSWVLTLTYLVIGTYSYLIGFTQYGKLLIRSMSIISLITHILMCNFIFFLFDPMQSGHTKTNESVSSDHNGKHSSVIGPYGSLVYYRVILFLVGFFLGSPIVSFVLRMSLSVTTFSEKDPVMSSVDLCRIMMLMFSITVTASTFLTLTFSNGLSPKTDHIWFPFRMISYRTFKKTMFNFFDLELLLVVWIVNPLIMTLIPYTTRIHFEFHKFSLVHRLLFSMFMIGIMVLMHRDILYSCISTIKLINASIFNILYTDGYTQIYDEHLRKEPVSTTPYSNYTVRTSESDSTPMVVPNEISIPSVVSYPYLENGWDDVENEDKKLLLRSFSILQSLQRLTHYINTGGDMYIHNIFCDPELSLCKPPIDKSEDLSETNPDDPMKTTVFLLNEYRSELLSMVGSTINRYKLEKNSFVYDINYFYYFSSVQIDGSDLEYFNSVFSNIKQFNASIRPIADPTSAYLIKFVLKFVKLKKR</sequence>
<organism evidence="2 3">
    <name type="scientific">Theileria parva</name>
    <name type="common">East coast fever infection agent</name>
    <dbReference type="NCBI Taxonomy" id="5875"/>
    <lineage>
        <taxon>Eukaryota</taxon>
        <taxon>Sar</taxon>
        <taxon>Alveolata</taxon>
        <taxon>Apicomplexa</taxon>
        <taxon>Aconoidasida</taxon>
        <taxon>Piroplasmida</taxon>
        <taxon>Theileriidae</taxon>
        <taxon>Theileria</taxon>
    </lineage>
</organism>
<keyword evidence="1" id="KW-0472">Membrane</keyword>
<reference evidence="2 3" key="1">
    <citation type="journal article" date="2005" name="Science">
        <title>Genome sequence of Theileria parva, a bovine pathogen that transforms lymphocytes.</title>
        <authorList>
            <person name="Gardner M.J."/>
            <person name="Bishop R."/>
            <person name="Shah T."/>
            <person name="de Villiers E.P."/>
            <person name="Carlton J.M."/>
            <person name="Hall N."/>
            <person name="Ren Q."/>
            <person name="Paulsen I.T."/>
            <person name="Pain A."/>
            <person name="Berriman M."/>
            <person name="Wilson R.J.M."/>
            <person name="Sato S."/>
            <person name="Ralph S.A."/>
            <person name="Mann D.J."/>
            <person name="Xiong Z."/>
            <person name="Shallom S.J."/>
            <person name="Weidman J."/>
            <person name="Jiang L."/>
            <person name="Lynn J."/>
            <person name="Weaver B."/>
            <person name="Shoaibi A."/>
            <person name="Domingo A.R."/>
            <person name="Wasawo D."/>
            <person name="Crabtree J."/>
            <person name="Wortman J.R."/>
            <person name="Haas B."/>
            <person name="Angiuoli S.V."/>
            <person name="Creasy T.H."/>
            <person name="Lu C."/>
            <person name="Suh B."/>
            <person name="Silva J.C."/>
            <person name="Utterback T.R."/>
            <person name="Feldblyum T.V."/>
            <person name="Pertea M."/>
            <person name="Allen J."/>
            <person name="Nierman W.C."/>
            <person name="Taracha E.L.N."/>
            <person name="Salzberg S.L."/>
            <person name="White O.R."/>
            <person name="Fitzhugh H.A."/>
            <person name="Morzaria S."/>
            <person name="Venter J.C."/>
            <person name="Fraser C.M."/>
            <person name="Nene V."/>
        </authorList>
    </citation>
    <scope>NUCLEOTIDE SEQUENCE [LARGE SCALE GENOMIC DNA]</scope>
    <source>
        <strain evidence="2 3">Muguga</strain>
    </source>
</reference>
<feature type="transmembrane region" description="Helical" evidence="1">
    <location>
        <begin position="286"/>
        <end position="304"/>
    </location>
</feature>
<dbReference type="Proteomes" id="UP000001949">
    <property type="component" value="Unassembled WGS sequence"/>
</dbReference>
<dbReference type="InParanoid" id="Q4MYX1"/>
<feature type="transmembrane region" description="Helical" evidence="1">
    <location>
        <begin position="129"/>
        <end position="153"/>
    </location>
</feature>
<dbReference type="GeneID" id="3499650"/>
<dbReference type="RefSeq" id="XP_762844.1">
    <property type="nucleotide sequence ID" value="XM_757751.1"/>
</dbReference>
<feature type="transmembrane region" description="Helical" evidence="1">
    <location>
        <begin position="101"/>
        <end position="122"/>
    </location>
</feature>
<feature type="transmembrane region" description="Helical" evidence="1">
    <location>
        <begin position="186"/>
        <end position="208"/>
    </location>
</feature>
<dbReference type="EMBL" id="AAGK01000006">
    <property type="protein sequence ID" value="EAN30561.1"/>
    <property type="molecule type" value="Genomic_DNA"/>
</dbReference>
<dbReference type="eggNOG" id="ENOG502RWPE">
    <property type="taxonomic scope" value="Eukaryota"/>
</dbReference>
<feature type="transmembrane region" description="Helical" evidence="1">
    <location>
        <begin position="229"/>
        <end position="251"/>
    </location>
</feature>
<keyword evidence="1" id="KW-0812">Transmembrane</keyword>
<feature type="transmembrane region" description="Helical" evidence="1">
    <location>
        <begin position="70"/>
        <end position="95"/>
    </location>
</feature>
<name>Q4MYX1_THEPA</name>
<protein>
    <submittedName>
        <fullName evidence="2">Uncharacterized protein</fullName>
    </submittedName>
</protein>
<comment type="caution">
    <text evidence="2">The sequence shown here is derived from an EMBL/GenBank/DDBJ whole genome shotgun (WGS) entry which is preliminary data.</text>
</comment>
<evidence type="ECO:0000256" key="1">
    <source>
        <dbReference type="SAM" id="Phobius"/>
    </source>
</evidence>
<proteinExistence type="predicted"/>
<keyword evidence="3" id="KW-1185">Reference proteome</keyword>
<dbReference type="KEGG" id="tpv:TP03_0720"/>
<evidence type="ECO:0000313" key="2">
    <source>
        <dbReference type="EMBL" id="EAN30561.1"/>
    </source>
</evidence>
<dbReference type="VEuPathDB" id="PiroplasmaDB:TpMuguga_03g00720"/>
<dbReference type="AlphaFoldDB" id="Q4MYX1"/>
<dbReference type="STRING" id="5875.Q4MYX1"/>
<keyword evidence="1" id="KW-1133">Transmembrane helix</keyword>
<accession>Q4MYX1</accession>
<evidence type="ECO:0000313" key="3">
    <source>
        <dbReference type="Proteomes" id="UP000001949"/>
    </source>
</evidence>
<feature type="transmembrane region" description="Helical" evidence="1">
    <location>
        <begin position="25"/>
        <end position="49"/>
    </location>
</feature>
<gene>
    <name evidence="2" type="ordered locus">TP03_0720</name>
</gene>